<keyword evidence="3" id="KW-1185">Reference proteome</keyword>
<dbReference type="PANTHER" id="PTHR35213">
    <property type="entry name" value="RING-TYPE DOMAIN-CONTAINING PROTEIN-RELATED"/>
    <property type="match status" value="1"/>
</dbReference>
<dbReference type="Proteomes" id="UP001153069">
    <property type="component" value="Unassembled WGS sequence"/>
</dbReference>
<evidence type="ECO:0000313" key="3">
    <source>
        <dbReference type="Proteomes" id="UP001153069"/>
    </source>
</evidence>
<proteinExistence type="predicted"/>
<protein>
    <submittedName>
        <fullName evidence="2">Uncharacterized protein</fullName>
    </submittedName>
</protein>
<organism evidence="2 3">
    <name type="scientific">Seminavis robusta</name>
    <dbReference type="NCBI Taxonomy" id="568900"/>
    <lineage>
        <taxon>Eukaryota</taxon>
        <taxon>Sar</taxon>
        <taxon>Stramenopiles</taxon>
        <taxon>Ochrophyta</taxon>
        <taxon>Bacillariophyta</taxon>
        <taxon>Bacillariophyceae</taxon>
        <taxon>Bacillariophycidae</taxon>
        <taxon>Naviculales</taxon>
        <taxon>Naviculaceae</taxon>
        <taxon>Seminavis</taxon>
    </lineage>
</organism>
<dbReference type="EMBL" id="CAICTM010000063">
    <property type="protein sequence ID" value="CAB9499569.1"/>
    <property type="molecule type" value="Genomic_DNA"/>
</dbReference>
<dbReference type="OrthoDB" id="49588at2759"/>
<gene>
    <name evidence="2" type="ORF">SEMRO_64_G036220.1</name>
</gene>
<dbReference type="PANTHER" id="PTHR35213:SF3">
    <property type="entry name" value="MYB-LIKE DOMAIN-CONTAINING PROTEIN"/>
    <property type="match status" value="1"/>
</dbReference>
<comment type="caution">
    <text evidence="2">The sequence shown here is derived from an EMBL/GenBank/DDBJ whole genome shotgun (WGS) entry which is preliminary data.</text>
</comment>
<accession>A0A9N8DBC5</accession>
<evidence type="ECO:0000313" key="2">
    <source>
        <dbReference type="EMBL" id="CAB9499569.1"/>
    </source>
</evidence>
<feature type="compositionally biased region" description="Polar residues" evidence="1">
    <location>
        <begin position="254"/>
        <end position="269"/>
    </location>
</feature>
<sequence length="311" mass="33855">MYSGAWTAEEQRYVTALIEEFHAGNLPGVKERTSLRKLLASKLGCHEKRITKKYERTGYNGRKQYVPNVMGFSRADSERRLHRLQELELSFRRSREHLINPHAAISAMSAGQAQSQGITGANLPQLQPRQGFGVALPRTGPIGASSALQSPPASAYLDRMRSMYNELVISQALTRTGSLQLSSNLRATSSAIPQNTIRAGLPPTNNLVEGTQHLRAHHGVLSNADILRSLAAPMPSTGVALGLAASGLRATTTLTPQPIQPRPSLTLQPIQPRPSLANQATLPQPTNPDPRRPYSTAELYHPRPPKHAKSG</sequence>
<feature type="region of interest" description="Disordered" evidence="1">
    <location>
        <begin position="254"/>
        <end position="311"/>
    </location>
</feature>
<reference evidence="2" key="1">
    <citation type="submission" date="2020-06" db="EMBL/GenBank/DDBJ databases">
        <authorList>
            <consortium name="Plant Systems Biology data submission"/>
        </authorList>
    </citation>
    <scope>NUCLEOTIDE SEQUENCE</scope>
    <source>
        <strain evidence="2">D6</strain>
    </source>
</reference>
<name>A0A9N8DBC5_9STRA</name>
<dbReference type="AlphaFoldDB" id="A0A9N8DBC5"/>
<evidence type="ECO:0000256" key="1">
    <source>
        <dbReference type="SAM" id="MobiDB-lite"/>
    </source>
</evidence>